<sequence>MDELRLHSSFYKSTKSLLAKLFSGGAEFNLINNFITITNFNIKELSKIDSNENGADINDQLPLLHSTIYSNNPKLLQQISYLVNTLKVNIDLVHDDLTALDLSAKCNNFQSFVLLVELGAGKVFNPSIISKFYNSLPSNQKLDFKPHLQTLFHTNPNAAWCISLNCLLPECGSQLPIDSKIKTISTVVKGRRKISDEHYYSLFNKEDGTPMKKNQYDKRSIPSIRDDYGNCIYIKFDHQFPGIEIAVSKLSEFLFGHCSPCCELGSIEDFPILLVQEVNGEPLIDILEKNPEIIDKIDASNISKQLIMGILTNNSNGDLNNFIVTTTKKKVHYSQNNLGNIESEKQYKIYSIENEHCFMPSTSKKSKKSEAFFKKFSLHVMPSILLFNQMNDPVHQDVIDSISSLNIDNFCEKWLKFLENYDSTSLNHFKDIQQGHDRKKSIVGVTFGIEVSKILYPKLIHLKHLTNKNERTSINHLQLLEYLEPMVSNRIKPILNNFCTIIDRYDQLKQSIQNCQTILVRNPSYNIEHIRNIHHPSAFLLEPFDTQNIQEINNKNISDDYGPEKALRELDRMKKRYSNINQIFNYIQDGVIQNISDFDLEEYLKKANFENLTKNQHSLLFKAFKSRSIGTVHIKNCDNLQLKILKKLNLNNLTEIDFSGCKNLEYIKNGKFLNSPLNLPSLKTLIIRNCKKLFGLRIECLNLETLIASDCISLKDFDVNSPILKTLDLNSSIKNSNVFNFLKRFKKLTFLDISNSKGIETIVELEFPELEVLEAKSISNCVKIILGLPVIESINFEDCIDMREIKSKSNHSMIWNALKSCPNKIIFEKKQINLNLIGSDIKELPIRNETEVELVDTNYFQLFNNEEKKKNYYKIQQGLEIGDIPNIVNSIKIHDGFCQILKPGILPDSVKTLYLNDIKVPLEVGSIPSSVKNLTLNNDFGRVLTKDIIPTGVQFLDIHNIKLQLEIESIPSSVTYLNFHDGFDHILYPGIIPEGVKILHFQNLKKPLVVGSIPNSVKRLTITEAVPFKLIPGIIPSMVNFLYLYDVKEELQIGSIPSSVTSLVLNYKFNSPLLPYLIPHSVRSLDLYNLNQQLLPGSIPSSVEILSFQDGFNLKLISSLIPKDVLTLHLHDIKQPLEIGSIPSVKSLILHDKFNQRLSVGIIPEGVEFLNLYNLKQQLEVGSIPNSIKEITLGKNFDKEIPPFVIPIGTKVIIANQLN</sequence>
<protein>
    <recommendedName>
        <fullName evidence="3">FNIP repeat-containing protein</fullName>
    </recommendedName>
</protein>
<reference evidence="1 2" key="1">
    <citation type="submission" date="2023-11" db="EMBL/GenBank/DDBJ databases">
        <title>Dfirmibasis_genome.</title>
        <authorList>
            <person name="Edelbroek B."/>
            <person name="Kjellin J."/>
            <person name="Jerlstrom-Hultqvist J."/>
            <person name="Soderbom F."/>
        </authorList>
    </citation>
    <scope>NUCLEOTIDE SEQUENCE [LARGE SCALE GENOMIC DNA]</scope>
    <source>
        <strain evidence="1 2">TNS-C-14</strain>
    </source>
</reference>
<dbReference type="PANTHER" id="PTHR46433">
    <property type="entry name" value="ANK_REP_REGION DOMAIN-CONTAINING PROTEIN-RELATED"/>
    <property type="match status" value="1"/>
</dbReference>
<keyword evidence="2" id="KW-1185">Reference proteome</keyword>
<evidence type="ECO:0008006" key="3">
    <source>
        <dbReference type="Google" id="ProtNLM"/>
    </source>
</evidence>
<name>A0AAN7YKS1_9MYCE</name>
<dbReference type="AlphaFoldDB" id="A0AAN7YKS1"/>
<organism evidence="1 2">
    <name type="scientific">Dictyostelium firmibasis</name>
    <dbReference type="NCBI Taxonomy" id="79012"/>
    <lineage>
        <taxon>Eukaryota</taxon>
        <taxon>Amoebozoa</taxon>
        <taxon>Evosea</taxon>
        <taxon>Eumycetozoa</taxon>
        <taxon>Dictyostelia</taxon>
        <taxon>Dictyosteliales</taxon>
        <taxon>Dictyosteliaceae</taxon>
        <taxon>Dictyostelium</taxon>
    </lineage>
</organism>
<proteinExistence type="predicted"/>
<dbReference type="Pfam" id="PF05725">
    <property type="entry name" value="FNIP"/>
    <property type="match status" value="6"/>
</dbReference>
<dbReference type="EMBL" id="JAVFKY010000006">
    <property type="protein sequence ID" value="KAK5574894.1"/>
    <property type="molecule type" value="Genomic_DNA"/>
</dbReference>
<dbReference type="SUPFAM" id="SSF52058">
    <property type="entry name" value="L domain-like"/>
    <property type="match status" value="1"/>
</dbReference>
<dbReference type="PANTHER" id="PTHR46433:SF2">
    <property type="entry name" value="ANKYRIN REPEAT-CONTAINING PROTEIN"/>
    <property type="match status" value="1"/>
</dbReference>
<dbReference type="InterPro" id="IPR032675">
    <property type="entry name" value="LRR_dom_sf"/>
</dbReference>
<comment type="caution">
    <text evidence="1">The sequence shown here is derived from an EMBL/GenBank/DDBJ whole genome shotgun (WGS) entry which is preliminary data.</text>
</comment>
<accession>A0AAN7YKS1</accession>
<evidence type="ECO:0000313" key="1">
    <source>
        <dbReference type="EMBL" id="KAK5574894.1"/>
    </source>
</evidence>
<evidence type="ECO:0000313" key="2">
    <source>
        <dbReference type="Proteomes" id="UP001344447"/>
    </source>
</evidence>
<dbReference type="SUPFAM" id="SSF52047">
    <property type="entry name" value="RNI-like"/>
    <property type="match status" value="1"/>
</dbReference>
<dbReference type="InterPro" id="IPR008615">
    <property type="entry name" value="FNIP"/>
</dbReference>
<gene>
    <name evidence="1" type="ORF">RB653_010148</name>
</gene>
<dbReference type="Gene3D" id="3.80.10.10">
    <property type="entry name" value="Ribonuclease Inhibitor"/>
    <property type="match status" value="1"/>
</dbReference>
<dbReference type="Proteomes" id="UP001344447">
    <property type="component" value="Unassembled WGS sequence"/>
</dbReference>